<proteinExistence type="predicted"/>
<protein>
    <submittedName>
        <fullName evidence="1">Uncharacterized protein</fullName>
    </submittedName>
</protein>
<dbReference type="EMBL" id="JAELUP010000016">
    <property type="protein sequence ID" value="MBJ6360934.1"/>
    <property type="molecule type" value="Genomic_DNA"/>
</dbReference>
<reference evidence="1" key="1">
    <citation type="submission" date="2020-12" db="EMBL/GenBank/DDBJ databases">
        <authorList>
            <person name="Huq M.A."/>
        </authorList>
    </citation>
    <scope>NUCLEOTIDE SEQUENCE</scope>
    <source>
        <strain evidence="1">MAHUQ-46</strain>
    </source>
</reference>
<keyword evidence="2" id="KW-1185">Reference proteome</keyword>
<gene>
    <name evidence="1" type="ORF">JFN88_06325</name>
</gene>
<dbReference type="Proteomes" id="UP000640274">
    <property type="component" value="Unassembled WGS sequence"/>
</dbReference>
<organism evidence="1 2">
    <name type="scientific">Paenibacillus roseus</name>
    <dbReference type="NCBI Taxonomy" id="2798579"/>
    <lineage>
        <taxon>Bacteria</taxon>
        <taxon>Bacillati</taxon>
        <taxon>Bacillota</taxon>
        <taxon>Bacilli</taxon>
        <taxon>Bacillales</taxon>
        <taxon>Paenibacillaceae</taxon>
        <taxon>Paenibacillus</taxon>
    </lineage>
</organism>
<accession>A0A934J3G7</accession>
<evidence type="ECO:0000313" key="2">
    <source>
        <dbReference type="Proteomes" id="UP000640274"/>
    </source>
</evidence>
<name>A0A934J3G7_9BACL</name>
<comment type="caution">
    <text evidence="1">The sequence shown here is derived from an EMBL/GenBank/DDBJ whole genome shotgun (WGS) entry which is preliminary data.</text>
</comment>
<evidence type="ECO:0000313" key="1">
    <source>
        <dbReference type="EMBL" id="MBJ6360934.1"/>
    </source>
</evidence>
<dbReference type="AlphaFoldDB" id="A0A934J3G7"/>
<dbReference type="RefSeq" id="WP_199018496.1">
    <property type="nucleotide sequence ID" value="NZ_JAELUP010000016.1"/>
</dbReference>
<sequence>MILQYTVLLSLSRELFQLSISEYIEMSQQVKAKKAGVNENQQISTAVNKK</sequence>